<accession>A0AAD9D605</accession>
<feature type="compositionally biased region" description="Low complexity" evidence="1">
    <location>
        <begin position="928"/>
        <end position="938"/>
    </location>
</feature>
<protein>
    <submittedName>
        <fullName evidence="2">Uncharacterized protein</fullName>
    </submittedName>
</protein>
<dbReference type="EMBL" id="JATAAI010000034">
    <property type="protein sequence ID" value="KAK1735401.1"/>
    <property type="molecule type" value="Genomic_DNA"/>
</dbReference>
<feature type="region of interest" description="Disordered" evidence="1">
    <location>
        <begin position="45"/>
        <end position="72"/>
    </location>
</feature>
<feature type="region of interest" description="Disordered" evidence="1">
    <location>
        <begin position="1"/>
        <end position="28"/>
    </location>
</feature>
<reference evidence="2" key="1">
    <citation type="submission" date="2023-06" db="EMBL/GenBank/DDBJ databases">
        <title>Survivors Of The Sea: Transcriptome response of Skeletonema marinoi to long-term dormancy.</title>
        <authorList>
            <person name="Pinder M.I.M."/>
            <person name="Kourtchenko O."/>
            <person name="Robertson E.K."/>
            <person name="Larsson T."/>
            <person name="Maumus F."/>
            <person name="Osuna-Cruz C.M."/>
            <person name="Vancaester E."/>
            <person name="Stenow R."/>
            <person name="Vandepoele K."/>
            <person name="Ploug H."/>
            <person name="Bruchert V."/>
            <person name="Godhe A."/>
            <person name="Topel M."/>
        </authorList>
    </citation>
    <scope>NUCLEOTIDE SEQUENCE</scope>
    <source>
        <strain evidence="2">R05AC</strain>
    </source>
</reference>
<organism evidence="2 3">
    <name type="scientific">Skeletonema marinoi</name>
    <dbReference type="NCBI Taxonomy" id="267567"/>
    <lineage>
        <taxon>Eukaryota</taxon>
        <taxon>Sar</taxon>
        <taxon>Stramenopiles</taxon>
        <taxon>Ochrophyta</taxon>
        <taxon>Bacillariophyta</taxon>
        <taxon>Coscinodiscophyceae</taxon>
        <taxon>Thalassiosirophycidae</taxon>
        <taxon>Thalassiosirales</taxon>
        <taxon>Skeletonemataceae</taxon>
        <taxon>Skeletonema</taxon>
        <taxon>Skeletonema marinoi-dohrnii complex</taxon>
    </lineage>
</organism>
<feature type="region of interest" description="Disordered" evidence="1">
    <location>
        <begin position="558"/>
        <end position="577"/>
    </location>
</feature>
<name>A0AAD9D605_9STRA</name>
<gene>
    <name evidence="2" type="ORF">QTG54_014015</name>
</gene>
<feature type="compositionally biased region" description="Polar residues" evidence="1">
    <location>
        <begin position="1"/>
        <end position="15"/>
    </location>
</feature>
<sequence length="1742" mass="197912">MVQMSLEQQQCYRNKTPNEDELEEQQKNVAINKLLAEVENRHNSYETSYEDEDDHSSLGDPALTGGEDGIDGWNKENKQLEDPVGDMITDRLNEGSIPYFGYQNYVRQRKQQQQGDLSEEDTSFDWTHILCVRNFRALRKMMLGAWETNHNNRLDGHSSMRFLQEIFLVVLVSAYAISDVAVRATSWLLMLAFMFVVHALIDVDEMRHGLVEWLGSKHVERFTNGMNQCRTYWKRIMKTIHTDFLWGDYFQGRTIVWSEEERLPKFRRKHITLIRINRERKQNAKTTRRLERDIKRSRRKGLIGDGAEAVIVNEAKVLLQTRKIELDATAKELNQKPPTYFPTSVRLQEEEEGERASIKNLSRSDATNGHLEALRFCHKMVFLREQEAQQAKQENVSTIDVSITHTTSDSVDHIEVVSKGVDKTPYPEESDDDSTACSDFPSIGEHWNCDSDEDDSISYADSASTSEQALPWIAVGAKIGEKLLKSRKLHRVVAHPDELQKSLPNEAKKLIQGMDISDEANEIALDLLIEKSKSAELKKKLEKERDLKQEMELLKRPVHGMWSPPGTTPPVKARPQMGGTPSRFAVIEMPTSFNDTSFEPPSPPAKLQNGLLMQPSIDRQPQQLNRLTLIEKGVRIIVPLFSPDPNISSSVKSSSFYQMGTVVSSRRCFVQSNQPSNMIGNERTNCLVIKVILDKCILRGCRFAEMNLRIMDEWNYTPCHSKFPIGSCVATTFGVGVLVGWRVEDDMHIIRSLWNRSGPGSAVAYFRRDSIHSVVQAAVGFDVETTYGSGKVVGYVRGGKQNITGKYHIRMDHETRFKGRMLNRNRVVEFSRFQILSCRGAIFVPVTEHIRAAALYQLELLHYKARLREQTLKVGGARKKGTWRNFSEYVDLFAVSFSKAIAEEPEFDREYNKFISHIITFLEGGEGSADSNSSSAQQDEMKESVDSSATSDPVVPEDQVTWSLQDIFKCIWTEDVTKVDMFAEEKEIMSQIQAFEEAHDSAMILIRVLMRTTAVARASVSNRPKLNMALSMILEGLILIRQLLRIHKKHTSSDLVQAWFRTLHGISTTFGPLRQRTAALWDKILEKLHRHGTVAKRRLLRFVDICLGDTLLLPALELGDWKTALLRFEAAIVKSEIADKKTCEQLRKGIKILYQNIAPRKKDKHTRAAAARSGQKAMTLAKLLKIVATPGRSILKLLTKDDVLDMFDRVLVRVFEKDPVCSMMINIFANHFYSIRHLRYLNNMAITGKLWETVLDAVDEELSFATAEFPEQTQEFLKPFVKLFSLGVSQFHSIQSGAVSGDWMDFLLEDESVKLIQELDGRFIDFLESLCRDVKTIFEVMPYIKTIDHDILNLMDEFDPDTLLRELSDSIGDSDKFIQYVKERTSVLIERFLEYLPKMSIPIERRELEGGWVLTCRGKQGGDLCLSDISMDRENVLCYVLGGDENVLQPLANTLPRATLDTSFDTANTDVSVDGSILDEVRELIVSAQQYNNWVVGVNGIKHPSQFHGIPKPLNDLPMSDTLKAGIDLWQSSAISDFELLEIAIRDVSYQISHTSDSRNGGAQSVYQQPSRQLSLNVFNPKEDPTVLFLDIKNLTMNLNEFTFRVEKKEPTIFDPVFEGGGSIMVKNLSLALKVEIKKERVKKNGVELYRPVFHLTTLDVGLEKLKIVFTETGADWLLNSVLKGFRRQTSEIVEAILKEQITQQVHSLLENANGFVDANPDLLLVALGITLRDLGESIVSV</sequence>
<dbReference type="Gene3D" id="3.15.10.10">
    <property type="entry name" value="Bactericidal permeability-increasing protein, domain 1"/>
    <property type="match status" value="1"/>
</dbReference>
<keyword evidence="3" id="KW-1185">Reference proteome</keyword>
<feature type="region of interest" description="Disordered" evidence="1">
    <location>
        <begin position="926"/>
        <end position="954"/>
    </location>
</feature>
<comment type="caution">
    <text evidence="2">The sequence shown here is derived from an EMBL/GenBank/DDBJ whole genome shotgun (WGS) entry which is preliminary data.</text>
</comment>
<dbReference type="Proteomes" id="UP001224775">
    <property type="component" value="Unassembled WGS sequence"/>
</dbReference>
<evidence type="ECO:0000313" key="3">
    <source>
        <dbReference type="Proteomes" id="UP001224775"/>
    </source>
</evidence>
<evidence type="ECO:0000256" key="1">
    <source>
        <dbReference type="SAM" id="MobiDB-lite"/>
    </source>
</evidence>
<evidence type="ECO:0000313" key="2">
    <source>
        <dbReference type="EMBL" id="KAK1735401.1"/>
    </source>
</evidence>
<proteinExistence type="predicted"/>